<evidence type="ECO:0000313" key="2">
    <source>
        <dbReference type="EnsemblMetazoa" id="GMOY001315-PB"/>
    </source>
</evidence>
<protein>
    <submittedName>
        <fullName evidence="2">Uncharacterized protein</fullName>
    </submittedName>
</protein>
<dbReference type="VEuPathDB" id="VectorBase:GMOY001315"/>
<feature type="region of interest" description="Disordered" evidence="1">
    <location>
        <begin position="151"/>
        <end position="190"/>
    </location>
</feature>
<organism evidence="2 3">
    <name type="scientific">Glossina morsitans morsitans</name>
    <name type="common">Savannah tsetse fly</name>
    <dbReference type="NCBI Taxonomy" id="37546"/>
    <lineage>
        <taxon>Eukaryota</taxon>
        <taxon>Metazoa</taxon>
        <taxon>Ecdysozoa</taxon>
        <taxon>Arthropoda</taxon>
        <taxon>Hexapoda</taxon>
        <taxon>Insecta</taxon>
        <taxon>Pterygota</taxon>
        <taxon>Neoptera</taxon>
        <taxon>Endopterygota</taxon>
        <taxon>Diptera</taxon>
        <taxon>Brachycera</taxon>
        <taxon>Muscomorpha</taxon>
        <taxon>Hippoboscoidea</taxon>
        <taxon>Glossinidae</taxon>
        <taxon>Glossina</taxon>
    </lineage>
</organism>
<name>A0A1B0FCN2_GLOMM</name>
<feature type="region of interest" description="Disordered" evidence="1">
    <location>
        <begin position="296"/>
        <end position="321"/>
    </location>
</feature>
<sequence length="535" mass="59927">MDFFVGLLTGVFAIIVSLAFFVQHVLRLKLDLSPPPKSIEQNGTILSNGDIKTKRNYDQNNADFGDISEARLRQMIQKIIAETISMPPLTMSHAVSEVALDRPSKPSVRHTLKNGYRHRTEHYFEPKIYQDLLATAVLNKIVDTQGNNRIISESTPDLSQSNQSNDMDQNFNVENQSTSSGSSVEPRSDCSYSEMDRILNNQINKPTESPLDPGRESTMSDYLAGHMVPLPDLSNVPTESEEDDFVSITSSAKGEGTWEHNWLFKKKHSSLGGSGTTATILIPIPKEDVRAQIGDKATDEVSDLSELGSETDDSSSGLLSTKMDPLNDRLLNKHIIGGQNSKSVLDELIESSSVPINTLPSEQDETYTDTLNEHVVDAPPKTEAINDEINKIETIDSETERKPSTGSIAEREYLKWHNAIDMPNNPYAPEALKKRINGSQERCMDLPNISPGKETNPLEHITKEKLNDETDNKREIEYKRYSRDYYINNVSKSNESPSKSGSAEQYTEVNLTKQATDNHTYTDTQRLYNDCHWTL</sequence>
<dbReference type="STRING" id="37546.A0A1B0FCN2"/>
<keyword evidence="3" id="KW-1185">Reference proteome</keyword>
<dbReference type="EMBL" id="CCAG010006954">
    <property type="status" value="NOT_ANNOTATED_CDS"/>
    <property type="molecule type" value="Genomic_DNA"/>
</dbReference>
<proteinExistence type="predicted"/>
<dbReference type="AlphaFoldDB" id="A0A1B0FCN2"/>
<accession>A0A1B0FCN2</accession>
<evidence type="ECO:0000256" key="1">
    <source>
        <dbReference type="SAM" id="MobiDB-lite"/>
    </source>
</evidence>
<evidence type="ECO:0000313" key="3">
    <source>
        <dbReference type="Proteomes" id="UP000092444"/>
    </source>
</evidence>
<feature type="compositionally biased region" description="Polar residues" evidence="1">
    <location>
        <begin position="151"/>
        <end position="185"/>
    </location>
</feature>
<reference evidence="2" key="1">
    <citation type="submission" date="2020-05" db="UniProtKB">
        <authorList>
            <consortium name="EnsemblMetazoa"/>
        </authorList>
    </citation>
    <scope>IDENTIFICATION</scope>
    <source>
        <strain evidence="2">Yale</strain>
    </source>
</reference>
<dbReference type="Proteomes" id="UP000092444">
    <property type="component" value="Unassembled WGS sequence"/>
</dbReference>
<dbReference type="EnsemblMetazoa" id="GMOY001315-RB">
    <property type="protein sequence ID" value="GMOY001315-PB"/>
    <property type="gene ID" value="GMOY001315"/>
</dbReference>